<name>A0A6J4QYX0_9ACTN</name>
<feature type="compositionally biased region" description="Gly residues" evidence="1">
    <location>
        <begin position="50"/>
        <end position="67"/>
    </location>
</feature>
<dbReference type="EC" id="2.4.2.21" evidence="2"/>
<dbReference type="EMBL" id="CADCVD010000179">
    <property type="protein sequence ID" value="CAA9459115.1"/>
    <property type="molecule type" value="Genomic_DNA"/>
</dbReference>
<dbReference type="GO" id="GO:0008939">
    <property type="term" value="F:nicotinate-nucleotide-dimethylbenzimidazole phosphoribosyltransferase activity"/>
    <property type="evidence" value="ECO:0007669"/>
    <property type="project" value="UniProtKB-EC"/>
</dbReference>
<feature type="non-terminal residue" evidence="2">
    <location>
        <position position="98"/>
    </location>
</feature>
<protein>
    <submittedName>
        <fullName evidence="2">Nicotinate-nucleotide--dimethylbenzimidazole phosphoribosyltransferase</fullName>
        <ecNumber evidence="2">2.4.2.21</ecNumber>
    </submittedName>
</protein>
<organism evidence="2">
    <name type="scientific">uncultured Rubrobacteraceae bacterium</name>
    <dbReference type="NCBI Taxonomy" id="349277"/>
    <lineage>
        <taxon>Bacteria</taxon>
        <taxon>Bacillati</taxon>
        <taxon>Actinomycetota</taxon>
        <taxon>Rubrobacteria</taxon>
        <taxon>Rubrobacterales</taxon>
        <taxon>Rubrobacteraceae</taxon>
        <taxon>environmental samples</taxon>
    </lineage>
</organism>
<evidence type="ECO:0000313" key="2">
    <source>
        <dbReference type="EMBL" id="CAA9459115.1"/>
    </source>
</evidence>
<gene>
    <name evidence="2" type="ORF">AVDCRST_MAG37-3476</name>
</gene>
<feature type="compositionally biased region" description="Basic and acidic residues" evidence="1">
    <location>
        <begin position="33"/>
        <end position="42"/>
    </location>
</feature>
<dbReference type="AlphaFoldDB" id="A0A6J4QYX0"/>
<keyword evidence="2" id="KW-0328">Glycosyltransferase</keyword>
<accession>A0A6J4QYX0</accession>
<feature type="compositionally biased region" description="Basic residues" evidence="1">
    <location>
        <begin position="1"/>
        <end position="19"/>
    </location>
</feature>
<sequence length="98" mass="10167">GPGRPGKRACRRGPAHRRGSGGQRAGAASDAHQAAREPREARGVGSAALGDGGGGPAAGARGPGGGDLCWRPRRPRPRRLTLAQRGHRRDGRELLRRG</sequence>
<evidence type="ECO:0000256" key="1">
    <source>
        <dbReference type="SAM" id="MobiDB-lite"/>
    </source>
</evidence>
<proteinExistence type="predicted"/>
<keyword evidence="2" id="KW-0808">Transferase</keyword>
<feature type="compositionally biased region" description="Basic residues" evidence="1">
    <location>
        <begin position="71"/>
        <end position="89"/>
    </location>
</feature>
<reference evidence="2" key="1">
    <citation type="submission" date="2020-02" db="EMBL/GenBank/DDBJ databases">
        <authorList>
            <person name="Meier V. D."/>
        </authorList>
    </citation>
    <scope>NUCLEOTIDE SEQUENCE</scope>
    <source>
        <strain evidence="2">AVDCRST_MAG37</strain>
    </source>
</reference>
<feature type="non-terminal residue" evidence="2">
    <location>
        <position position="1"/>
    </location>
</feature>
<feature type="region of interest" description="Disordered" evidence="1">
    <location>
        <begin position="1"/>
        <end position="98"/>
    </location>
</feature>